<dbReference type="GO" id="GO:0019888">
    <property type="term" value="F:protein phosphatase regulator activity"/>
    <property type="evidence" value="ECO:0007669"/>
    <property type="project" value="TreeGrafter"/>
</dbReference>
<evidence type="ECO:0008006" key="6">
    <source>
        <dbReference type="Google" id="ProtNLM"/>
    </source>
</evidence>
<dbReference type="SUPFAM" id="SSF48371">
    <property type="entry name" value="ARM repeat"/>
    <property type="match status" value="1"/>
</dbReference>
<dbReference type="PROSITE" id="PS50077">
    <property type="entry name" value="HEAT_REPEAT"/>
    <property type="match status" value="2"/>
</dbReference>
<evidence type="ECO:0000256" key="1">
    <source>
        <dbReference type="ARBA" id="ARBA00022737"/>
    </source>
</evidence>
<dbReference type="GO" id="GO:0005737">
    <property type="term" value="C:cytoplasm"/>
    <property type="evidence" value="ECO:0007669"/>
    <property type="project" value="TreeGrafter"/>
</dbReference>
<dbReference type="Gene3D" id="1.25.10.10">
    <property type="entry name" value="Leucine-rich Repeat Variant"/>
    <property type="match status" value="1"/>
</dbReference>
<dbReference type="PANTHER" id="PTHR10648">
    <property type="entry name" value="SERINE/THREONINE-PROTEIN PHOSPHATASE PP2A 65 KDA REGULATORY SUBUNIT"/>
    <property type="match status" value="1"/>
</dbReference>
<dbReference type="InterPro" id="IPR011989">
    <property type="entry name" value="ARM-like"/>
</dbReference>
<dbReference type="AlphaFoldDB" id="A0A6H5I5H2"/>
<dbReference type="EMBL" id="CADCXV010000656">
    <property type="protein sequence ID" value="CAB0031820.1"/>
    <property type="molecule type" value="Genomic_DNA"/>
</dbReference>
<reference evidence="4 5" key="1">
    <citation type="submission" date="2020-02" db="EMBL/GenBank/DDBJ databases">
        <authorList>
            <person name="Ferguson B K."/>
        </authorList>
    </citation>
    <scope>NUCLEOTIDE SEQUENCE [LARGE SCALE GENOMIC DNA]</scope>
</reference>
<dbReference type="PANTHER" id="PTHR10648:SF1">
    <property type="entry name" value="SERINE_THREONINE-PROTEIN PHOSPHATASE 4 REGULATORY SUBUNIT 1"/>
    <property type="match status" value="1"/>
</dbReference>
<organism evidence="4 5">
    <name type="scientific">Trichogramma brassicae</name>
    <dbReference type="NCBI Taxonomy" id="86971"/>
    <lineage>
        <taxon>Eukaryota</taxon>
        <taxon>Metazoa</taxon>
        <taxon>Ecdysozoa</taxon>
        <taxon>Arthropoda</taxon>
        <taxon>Hexapoda</taxon>
        <taxon>Insecta</taxon>
        <taxon>Pterygota</taxon>
        <taxon>Neoptera</taxon>
        <taxon>Endopterygota</taxon>
        <taxon>Hymenoptera</taxon>
        <taxon>Apocrita</taxon>
        <taxon>Proctotrupomorpha</taxon>
        <taxon>Chalcidoidea</taxon>
        <taxon>Trichogrammatidae</taxon>
        <taxon>Trichogramma</taxon>
    </lineage>
</organism>
<feature type="repeat" description="HEAT" evidence="2">
    <location>
        <begin position="568"/>
        <end position="591"/>
    </location>
</feature>
<dbReference type="InterPro" id="IPR016024">
    <property type="entry name" value="ARM-type_fold"/>
</dbReference>
<feature type="region of interest" description="Disordered" evidence="3">
    <location>
        <begin position="102"/>
        <end position="241"/>
    </location>
</feature>
<proteinExistence type="predicted"/>
<gene>
    <name evidence="4" type="ORF">TBRA_LOCUS3782</name>
</gene>
<dbReference type="OrthoDB" id="340346at2759"/>
<feature type="compositionally biased region" description="Basic and acidic residues" evidence="3">
    <location>
        <begin position="180"/>
        <end position="191"/>
    </location>
</feature>
<dbReference type="InterPro" id="IPR051023">
    <property type="entry name" value="PP2A_Regulatory_Subunit_A"/>
</dbReference>
<evidence type="ECO:0000256" key="3">
    <source>
        <dbReference type="SAM" id="MobiDB-lite"/>
    </source>
</evidence>
<feature type="compositionally biased region" description="Basic residues" evidence="3">
    <location>
        <begin position="119"/>
        <end position="128"/>
    </location>
</feature>
<keyword evidence="5" id="KW-1185">Reference proteome</keyword>
<feature type="compositionally biased region" description="Acidic residues" evidence="3">
    <location>
        <begin position="226"/>
        <end position="239"/>
    </location>
</feature>
<sequence length="630" mass="72059">MRSIICAAPNTRIYTYTHCVRAEERAISESFAREYVCPMYYSGRTREAFLGQAVGKLLLDYYQNADKIGQVVTPEEMFQPLEHIVNDPALRHARLHLNFSENSAGRMSSPHSPVGAGKVVRRRTKCRRQSGAQHRSAVPQRGRIGQTRCPGGAQNDAGSLRFNAGRNRERRVQGHTRVGAKPELRTADHGGHHPTIITQSDNGDEDVKVDQNESEDGFEFSKNEDYLSDEDDYGDNDDRDDNKSRKLIRRFRVPGLEYRLKSKYERKELDRSLDTTVNIMDTSLEQNSTFNVSSSSGGVSSLQALEDDLVFDDDEIVPRILVDYFISMAELPLNDNELGGDLDYHCAFSFPAVVLTLGKDNWHRLKDAYQRLAGAVAWKVRSTLASSIHEIARIIGKELSARDLVPIYNDFINDLDEVRIGALKHLSTFLEILSPQDRMQYLPKLNDFLITDSKWNWRLREELVKQLAKIIELYQPKDVAQYISPLLMHLLQDRVASVRLEALNAMSLMIKFLSGPSENLALALIREMRDLLVRQSAERWIIRQTYALICSKLITNGNVKGDIFARELLPYLLYLANDRVPNVRLVVARTLVKDVILLRKFLYIFFILNTLKQVINHNLYFYSSLFLPFE</sequence>
<evidence type="ECO:0000313" key="5">
    <source>
        <dbReference type="Proteomes" id="UP000479190"/>
    </source>
</evidence>
<name>A0A6H5I5H2_9HYME</name>
<protein>
    <recommendedName>
        <fullName evidence="6">Condensin complex subunit 1 C-terminal domain-containing protein</fullName>
    </recommendedName>
</protein>
<feature type="repeat" description="HEAT" evidence="2">
    <location>
        <begin position="483"/>
        <end position="517"/>
    </location>
</feature>
<accession>A0A6H5I5H2</accession>
<dbReference type="Proteomes" id="UP000479190">
    <property type="component" value="Unassembled WGS sequence"/>
</dbReference>
<evidence type="ECO:0000313" key="4">
    <source>
        <dbReference type="EMBL" id="CAB0031820.1"/>
    </source>
</evidence>
<dbReference type="InterPro" id="IPR021133">
    <property type="entry name" value="HEAT_type_2"/>
</dbReference>
<keyword evidence="1" id="KW-0677">Repeat</keyword>
<evidence type="ECO:0000256" key="2">
    <source>
        <dbReference type="PROSITE-ProRule" id="PRU00103"/>
    </source>
</evidence>
<feature type="compositionally biased region" description="Polar residues" evidence="3">
    <location>
        <begin position="102"/>
        <end position="111"/>
    </location>
</feature>